<evidence type="ECO:0000313" key="2">
    <source>
        <dbReference type="Proteomes" id="UP000564378"/>
    </source>
</evidence>
<proteinExistence type="predicted"/>
<dbReference type="EMBL" id="JACJVJ010000002">
    <property type="protein sequence ID" value="MBC2778486.1"/>
    <property type="molecule type" value="Genomic_DNA"/>
</dbReference>
<evidence type="ECO:0000313" key="1">
    <source>
        <dbReference type="EMBL" id="MBC2778486.1"/>
    </source>
</evidence>
<name>A0A842HZ77_9SPHN</name>
<protein>
    <recommendedName>
        <fullName evidence="3">Integron</fullName>
    </recommendedName>
</protein>
<organism evidence="1 2">
    <name type="scientific">Parasphingopyxis marina</name>
    <dbReference type="NCBI Taxonomy" id="2761622"/>
    <lineage>
        <taxon>Bacteria</taxon>
        <taxon>Pseudomonadati</taxon>
        <taxon>Pseudomonadota</taxon>
        <taxon>Alphaproteobacteria</taxon>
        <taxon>Sphingomonadales</taxon>
        <taxon>Sphingomonadaceae</taxon>
        <taxon>Parasphingopyxis</taxon>
    </lineage>
</organism>
<keyword evidence="2" id="KW-1185">Reference proteome</keyword>
<evidence type="ECO:0008006" key="3">
    <source>
        <dbReference type="Google" id="ProtNLM"/>
    </source>
</evidence>
<sequence>MKHGSIWAWGAPLVLLAACNPDVEQTSGTGTQPLNRGDVVNSRELVQPVVIGDSGPRFSACQWTGLVRAVSGNGVLDVRAAPFDEARQVGSLTNGDQIFVCGRSHDQRWFAIVYAASGELSGNCGVSSPISARRRYEGPCESGWVSSAFIQLRATN</sequence>
<comment type="caution">
    <text evidence="1">The sequence shown here is derived from an EMBL/GenBank/DDBJ whole genome shotgun (WGS) entry which is preliminary data.</text>
</comment>
<dbReference type="Proteomes" id="UP000564378">
    <property type="component" value="Unassembled WGS sequence"/>
</dbReference>
<gene>
    <name evidence="1" type="ORF">H6P80_12745</name>
</gene>
<dbReference type="AlphaFoldDB" id="A0A842HZ77"/>
<reference evidence="1 2" key="1">
    <citation type="submission" date="2020-08" db="EMBL/GenBank/DDBJ databases">
        <title>Draft genome sequence of Parasphingopyxis sp. GrpM-11.</title>
        <authorList>
            <person name="Oh J."/>
            <person name="Roh D.-H."/>
        </authorList>
    </citation>
    <scope>NUCLEOTIDE SEQUENCE [LARGE SCALE GENOMIC DNA]</scope>
    <source>
        <strain evidence="1 2">GrpM-11</strain>
    </source>
</reference>
<accession>A0A842HZ77</accession>
<dbReference type="PROSITE" id="PS51257">
    <property type="entry name" value="PROKAR_LIPOPROTEIN"/>
    <property type="match status" value="1"/>
</dbReference>
<dbReference type="RefSeq" id="WP_185801740.1">
    <property type="nucleotide sequence ID" value="NZ_JACJVJ010000002.1"/>
</dbReference>
<dbReference type="Gene3D" id="2.30.30.40">
    <property type="entry name" value="SH3 Domains"/>
    <property type="match status" value="1"/>
</dbReference>